<name>A0A7I7TED5_9MYCO</name>
<accession>A0A7I7TED5</accession>
<dbReference type="KEGG" id="mhev:MHEL_57110"/>
<keyword evidence="3" id="KW-1185">Reference proteome</keyword>
<gene>
    <name evidence="2" type="ORF">MHEL_57110</name>
</gene>
<evidence type="ECO:0000256" key="1">
    <source>
        <dbReference type="SAM" id="Phobius"/>
    </source>
</evidence>
<evidence type="ECO:0000313" key="3">
    <source>
        <dbReference type="Proteomes" id="UP000467148"/>
    </source>
</evidence>
<proteinExistence type="predicted"/>
<dbReference type="Proteomes" id="UP000467148">
    <property type="component" value="Chromosome"/>
</dbReference>
<sequence length="158" mass="17637">MIRLVAGGLFLVAGAEVLALVLAGRQWVLPIAGLAVAVFLLAARLSFDASQPRPATEGVNDDPAEALRRWRSRTESTIRWADSTRDDWDRHLRPRLAREFVLATRQRDPVALQATGRIVFGDDLWGWVDPNNVARGRGREPGPGYATLEEILRRMEDL</sequence>
<organism evidence="2 3">
    <name type="scientific">Mycolicibacterium helvum</name>
    <dbReference type="NCBI Taxonomy" id="1534349"/>
    <lineage>
        <taxon>Bacteria</taxon>
        <taxon>Bacillati</taxon>
        <taxon>Actinomycetota</taxon>
        <taxon>Actinomycetes</taxon>
        <taxon>Mycobacteriales</taxon>
        <taxon>Mycobacteriaceae</taxon>
        <taxon>Mycolicibacterium</taxon>
    </lineage>
</organism>
<evidence type="ECO:0000313" key="2">
    <source>
        <dbReference type="EMBL" id="BBY67468.1"/>
    </source>
</evidence>
<dbReference type="EMBL" id="AP022596">
    <property type="protein sequence ID" value="BBY67468.1"/>
    <property type="molecule type" value="Genomic_DNA"/>
</dbReference>
<dbReference type="RefSeq" id="WP_163751435.1">
    <property type="nucleotide sequence ID" value="NZ_AP022596.1"/>
</dbReference>
<reference evidence="2 3" key="1">
    <citation type="journal article" date="2019" name="Emerg. Microbes Infect.">
        <title>Comprehensive subspecies identification of 175 nontuberculous mycobacteria species based on 7547 genomic profiles.</title>
        <authorList>
            <person name="Matsumoto Y."/>
            <person name="Kinjo T."/>
            <person name="Motooka D."/>
            <person name="Nabeya D."/>
            <person name="Jung N."/>
            <person name="Uechi K."/>
            <person name="Horii T."/>
            <person name="Iida T."/>
            <person name="Fujita J."/>
            <person name="Nakamura S."/>
        </authorList>
    </citation>
    <scope>NUCLEOTIDE SEQUENCE [LARGE SCALE GENOMIC DNA]</scope>
    <source>
        <strain evidence="2 3">JCM 30396</strain>
    </source>
</reference>
<dbReference type="AlphaFoldDB" id="A0A7I7TED5"/>
<feature type="transmembrane region" description="Helical" evidence="1">
    <location>
        <begin position="29"/>
        <end position="47"/>
    </location>
</feature>
<keyword evidence="1" id="KW-0812">Transmembrane</keyword>
<keyword evidence="1" id="KW-0472">Membrane</keyword>
<keyword evidence="1" id="KW-1133">Transmembrane helix</keyword>
<protein>
    <submittedName>
        <fullName evidence="2">Uncharacterized protein</fullName>
    </submittedName>
</protein>